<dbReference type="GO" id="GO:0000977">
    <property type="term" value="F:RNA polymerase II transcription regulatory region sequence-specific DNA binding"/>
    <property type="evidence" value="ECO:0007669"/>
    <property type="project" value="TreeGrafter"/>
</dbReference>
<evidence type="ECO:0000256" key="3">
    <source>
        <dbReference type="ARBA" id="ARBA00023015"/>
    </source>
</evidence>
<keyword evidence="4" id="KW-0238">DNA-binding</keyword>
<evidence type="ECO:0000256" key="6">
    <source>
        <dbReference type="ARBA" id="ARBA00023242"/>
    </source>
</evidence>
<dbReference type="PANTHER" id="PTHR13044:SF14">
    <property type="entry name" value="CRYPTOCEPHAL, ISOFORM A"/>
    <property type="match status" value="1"/>
</dbReference>
<protein>
    <recommendedName>
        <fullName evidence="8">BZIP domain-containing protein</fullName>
    </recommendedName>
</protein>
<evidence type="ECO:0000256" key="2">
    <source>
        <dbReference type="ARBA" id="ARBA00007163"/>
    </source>
</evidence>
<proteinExistence type="inferred from homology"/>
<dbReference type="AlphaFoldDB" id="A0A9P0DTD5"/>
<name>A0A9P0DTD5_PHACE</name>
<organism evidence="9 10">
    <name type="scientific">Phaedon cochleariae</name>
    <name type="common">Mustard beetle</name>
    <dbReference type="NCBI Taxonomy" id="80249"/>
    <lineage>
        <taxon>Eukaryota</taxon>
        <taxon>Metazoa</taxon>
        <taxon>Ecdysozoa</taxon>
        <taxon>Arthropoda</taxon>
        <taxon>Hexapoda</taxon>
        <taxon>Insecta</taxon>
        <taxon>Pterygota</taxon>
        <taxon>Neoptera</taxon>
        <taxon>Endopterygota</taxon>
        <taxon>Coleoptera</taxon>
        <taxon>Polyphaga</taxon>
        <taxon>Cucujiformia</taxon>
        <taxon>Chrysomeloidea</taxon>
        <taxon>Chrysomelidae</taxon>
        <taxon>Chrysomelinae</taxon>
        <taxon>Chrysomelini</taxon>
        <taxon>Phaedon</taxon>
    </lineage>
</organism>
<dbReference type="PROSITE" id="PS50217">
    <property type="entry name" value="BZIP"/>
    <property type="match status" value="1"/>
</dbReference>
<evidence type="ECO:0000256" key="7">
    <source>
        <dbReference type="SAM" id="MobiDB-lite"/>
    </source>
</evidence>
<comment type="similarity">
    <text evidence="2">Belongs to the bZIP family.</text>
</comment>
<feature type="compositionally biased region" description="Basic and acidic residues" evidence="7">
    <location>
        <begin position="252"/>
        <end position="265"/>
    </location>
</feature>
<dbReference type="EMBL" id="OU896714">
    <property type="protein sequence ID" value="CAH1180456.1"/>
    <property type="molecule type" value="Genomic_DNA"/>
</dbReference>
<dbReference type="Pfam" id="PF00170">
    <property type="entry name" value="bZIP_1"/>
    <property type="match status" value="1"/>
</dbReference>
<dbReference type="Proteomes" id="UP001153737">
    <property type="component" value="Chromosome 8"/>
</dbReference>
<dbReference type="GO" id="GO:0001228">
    <property type="term" value="F:DNA-binding transcription activator activity, RNA polymerase II-specific"/>
    <property type="evidence" value="ECO:0007669"/>
    <property type="project" value="TreeGrafter"/>
</dbReference>
<keyword evidence="3" id="KW-0805">Transcription regulation</keyword>
<feature type="compositionally biased region" description="Low complexity" evidence="7">
    <location>
        <begin position="203"/>
        <end position="220"/>
    </location>
</feature>
<dbReference type="CDD" id="cd14692">
    <property type="entry name" value="bZIP_ATF4"/>
    <property type="match status" value="1"/>
</dbReference>
<evidence type="ECO:0000256" key="5">
    <source>
        <dbReference type="ARBA" id="ARBA00023163"/>
    </source>
</evidence>
<reference evidence="9" key="2">
    <citation type="submission" date="2022-10" db="EMBL/GenBank/DDBJ databases">
        <authorList>
            <consortium name="ENA_rothamsted_submissions"/>
            <consortium name="culmorum"/>
            <person name="King R."/>
        </authorList>
    </citation>
    <scope>NUCLEOTIDE SEQUENCE</scope>
</reference>
<evidence type="ECO:0000313" key="10">
    <source>
        <dbReference type="Proteomes" id="UP001153737"/>
    </source>
</evidence>
<sequence length="326" mass="36740">MSSVPIMWKEEPASPLSCDEASLFDVATLYQATSFEHYDVKFDVDLSACETKAEIASQILDNLENLMDLDDLIKDEPFLLDDKILPTILDDVPPPRAIPVPSLKAEYAPQQDTQYLLGEFDTIYHVTDLNPGTLTPPQSPPSHQPMLTTLQPLLTFDKPETYPYMVEFNYPPAPAVTPQPDIAHELAVVEELVRTRVEDMQWSTSPGSPESSSSSSNFDDSSSEDPEWVPEPVDNLNGEECAPRKRSKGSKGKPEEKKVRKKEQNKNAATRYRMKKKAEVEVILHEEKEMLSANTKLSDKVTDLEREIKYLKGLMRDLFKAKGLIN</sequence>
<feature type="domain" description="BZIP" evidence="8">
    <location>
        <begin position="255"/>
        <end position="318"/>
    </location>
</feature>
<keyword evidence="5" id="KW-0804">Transcription</keyword>
<dbReference type="SUPFAM" id="SSF57959">
    <property type="entry name" value="Leucine zipper domain"/>
    <property type="match status" value="1"/>
</dbReference>
<comment type="subcellular location">
    <subcellularLocation>
        <location evidence="1">Nucleus</location>
    </subcellularLocation>
</comment>
<gene>
    <name evidence="9" type="ORF">PHAECO_LOCUS11536</name>
</gene>
<dbReference type="SMART" id="SM00338">
    <property type="entry name" value="BRLZ"/>
    <property type="match status" value="1"/>
</dbReference>
<evidence type="ECO:0000313" key="9">
    <source>
        <dbReference type="EMBL" id="CAH1180456.1"/>
    </source>
</evidence>
<keyword evidence="10" id="KW-1185">Reference proteome</keyword>
<dbReference type="PANTHER" id="PTHR13044">
    <property type="entry name" value="ACTIVATING TRANSCRIPTION FACTOR ATF 4/5"/>
    <property type="match status" value="1"/>
</dbReference>
<feature type="region of interest" description="Disordered" evidence="7">
    <location>
        <begin position="199"/>
        <end position="273"/>
    </location>
</feature>
<dbReference type="FunFam" id="1.20.5.170:FF:000021">
    <property type="entry name" value="Cyclic AMP-dependent transcription factor ATF-4"/>
    <property type="match status" value="1"/>
</dbReference>
<dbReference type="InterPro" id="IPR046347">
    <property type="entry name" value="bZIP_sf"/>
</dbReference>
<dbReference type="PROSITE" id="PS00036">
    <property type="entry name" value="BZIP_BASIC"/>
    <property type="match status" value="1"/>
</dbReference>
<dbReference type="GO" id="GO:0005634">
    <property type="term" value="C:nucleus"/>
    <property type="evidence" value="ECO:0007669"/>
    <property type="project" value="UniProtKB-SubCell"/>
</dbReference>
<accession>A0A9P0DTD5</accession>
<dbReference type="InterPro" id="IPR004827">
    <property type="entry name" value="bZIP"/>
</dbReference>
<reference evidence="9" key="1">
    <citation type="submission" date="2022-01" db="EMBL/GenBank/DDBJ databases">
        <authorList>
            <person name="King R."/>
        </authorList>
    </citation>
    <scope>NUCLEOTIDE SEQUENCE</scope>
</reference>
<evidence type="ECO:0000256" key="1">
    <source>
        <dbReference type="ARBA" id="ARBA00004123"/>
    </source>
</evidence>
<evidence type="ECO:0000256" key="4">
    <source>
        <dbReference type="ARBA" id="ARBA00023125"/>
    </source>
</evidence>
<dbReference type="Gene3D" id="1.20.5.170">
    <property type="match status" value="1"/>
</dbReference>
<keyword evidence="6" id="KW-0539">Nucleus</keyword>
<evidence type="ECO:0000259" key="8">
    <source>
        <dbReference type="PROSITE" id="PS50217"/>
    </source>
</evidence>